<dbReference type="InterPro" id="IPR038720">
    <property type="entry name" value="YprB_RNase_H-like_dom"/>
</dbReference>
<dbReference type="Gene3D" id="3.30.420.10">
    <property type="entry name" value="Ribonuclease H-like superfamily/Ribonuclease H"/>
    <property type="match status" value="1"/>
</dbReference>
<dbReference type="GO" id="GO:0003676">
    <property type="term" value="F:nucleic acid binding"/>
    <property type="evidence" value="ECO:0007669"/>
    <property type="project" value="InterPro"/>
</dbReference>
<name>A0A2M7WSM1_9BACT</name>
<comment type="caution">
    <text evidence="2">The sequence shown here is derived from an EMBL/GenBank/DDBJ whole genome shotgun (WGS) entry which is preliminary data.</text>
</comment>
<gene>
    <name evidence="2" type="ORF">CO185_01175</name>
</gene>
<feature type="domain" description="YprB ribonuclease H-like" evidence="1">
    <location>
        <begin position="5"/>
        <end position="153"/>
    </location>
</feature>
<dbReference type="InterPro" id="IPR036397">
    <property type="entry name" value="RNaseH_sf"/>
</dbReference>
<dbReference type="SUPFAM" id="SSF53098">
    <property type="entry name" value="Ribonuclease H-like"/>
    <property type="match status" value="1"/>
</dbReference>
<organism evidence="2 3">
    <name type="scientific">Candidatus Zambryskibacteria bacterium CG_4_9_14_3_um_filter_42_15</name>
    <dbReference type="NCBI Taxonomy" id="1975112"/>
    <lineage>
        <taxon>Bacteria</taxon>
        <taxon>Candidatus Zambryskiibacteriota</taxon>
    </lineage>
</organism>
<protein>
    <recommendedName>
        <fullName evidence="1">YprB ribonuclease H-like domain-containing protein</fullName>
    </recommendedName>
</protein>
<dbReference type="Proteomes" id="UP000230758">
    <property type="component" value="Unassembled WGS sequence"/>
</dbReference>
<dbReference type="AlphaFoldDB" id="A0A2M7WSM1"/>
<proteinExistence type="predicted"/>
<dbReference type="InterPro" id="IPR012337">
    <property type="entry name" value="RNaseH-like_sf"/>
</dbReference>
<accession>A0A2M7WSM1</accession>
<evidence type="ECO:0000259" key="1">
    <source>
        <dbReference type="Pfam" id="PF13482"/>
    </source>
</evidence>
<reference evidence="3" key="1">
    <citation type="submission" date="2017-09" db="EMBL/GenBank/DDBJ databases">
        <title>Depth-based differentiation of microbial function through sediment-hosted aquifers and enrichment of novel symbionts in the deep terrestrial subsurface.</title>
        <authorList>
            <person name="Probst A.J."/>
            <person name="Ladd B."/>
            <person name="Jarett J.K."/>
            <person name="Geller-Mcgrath D.E."/>
            <person name="Sieber C.M.K."/>
            <person name="Emerson J.B."/>
            <person name="Anantharaman K."/>
            <person name="Thomas B.C."/>
            <person name="Malmstrom R."/>
            <person name="Stieglmeier M."/>
            <person name="Klingl A."/>
            <person name="Woyke T."/>
            <person name="Ryan C.M."/>
            <person name="Banfield J.F."/>
        </authorList>
    </citation>
    <scope>NUCLEOTIDE SEQUENCE [LARGE SCALE GENOMIC DNA]</scope>
</reference>
<evidence type="ECO:0000313" key="2">
    <source>
        <dbReference type="EMBL" id="PJA32943.1"/>
    </source>
</evidence>
<sequence length="191" mass="21966">MRKIVFDIETKNFFNDVGKNDPALLDIALVAIHDSLTNSYSSYLEEDLVKLWPIIEHSDMLIGFNSDHFDIPLLNKYYPGDLTKIKSLDILREIRNSYGRRMKLDQLAEGTLDKNKSGGGADAINWWRAGEVERVRSYCIDDVKLTKELYDYAMTNGKLIFKEGGALNEIKLDVSEWEKPSRHNLTFSLPF</sequence>
<dbReference type="EMBL" id="PFXF01000016">
    <property type="protein sequence ID" value="PJA32943.1"/>
    <property type="molecule type" value="Genomic_DNA"/>
</dbReference>
<dbReference type="Pfam" id="PF13482">
    <property type="entry name" value="RNase_H_2"/>
    <property type="match status" value="1"/>
</dbReference>
<evidence type="ECO:0000313" key="3">
    <source>
        <dbReference type="Proteomes" id="UP000230758"/>
    </source>
</evidence>